<dbReference type="SMART" id="SM00479">
    <property type="entry name" value="EXOIII"/>
    <property type="match status" value="1"/>
</dbReference>
<dbReference type="PROSITE" id="PS50103">
    <property type="entry name" value="ZF_C3H1"/>
    <property type="match status" value="1"/>
</dbReference>
<evidence type="ECO:0000256" key="11">
    <source>
        <dbReference type="SAM" id="Coils"/>
    </source>
</evidence>
<proteinExistence type="inferred from homology"/>
<dbReference type="PANTHER" id="PTHR12801">
    <property type="entry name" value="RNA EXONUCLEASE REXO1 / RECO3 FAMILY MEMBER-RELATED"/>
    <property type="match status" value="1"/>
</dbReference>
<evidence type="ECO:0000256" key="9">
    <source>
        <dbReference type="ARBA" id="ARBA00023242"/>
    </source>
</evidence>
<evidence type="ECO:0000256" key="7">
    <source>
        <dbReference type="ARBA" id="ARBA00022833"/>
    </source>
</evidence>
<organism evidence="14">
    <name type="scientific">Spumella elongata</name>
    <dbReference type="NCBI Taxonomy" id="89044"/>
    <lineage>
        <taxon>Eukaryota</taxon>
        <taxon>Sar</taxon>
        <taxon>Stramenopiles</taxon>
        <taxon>Ochrophyta</taxon>
        <taxon>Chrysophyceae</taxon>
        <taxon>Chromulinales</taxon>
        <taxon>Chromulinaceae</taxon>
        <taxon>Spumella</taxon>
    </lineage>
</organism>
<keyword evidence="4 10" id="KW-0479">Metal-binding</keyword>
<comment type="subcellular location">
    <subcellularLocation>
        <location evidence="1">Nucleus</location>
    </subcellularLocation>
</comment>
<evidence type="ECO:0000256" key="5">
    <source>
        <dbReference type="ARBA" id="ARBA00022771"/>
    </source>
</evidence>
<evidence type="ECO:0000256" key="2">
    <source>
        <dbReference type="ARBA" id="ARBA00006357"/>
    </source>
</evidence>
<keyword evidence="5 10" id="KW-0863">Zinc-finger</keyword>
<dbReference type="InterPro" id="IPR000571">
    <property type="entry name" value="Znf_CCCH"/>
</dbReference>
<dbReference type="PANTHER" id="PTHR12801:SF115">
    <property type="entry name" value="FI18136P1-RELATED"/>
    <property type="match status" value="1"/>
</dbReference>
<dbReference type="InterPro" id="IPR012337">
    <property type="entry name" value="RNaseH-like_sf"/>
</dbReference>
<dbReference type="SUPFAM" id="SSF53098">
    <property type="entry name" value="Ribonuclease H-like"/>
    <property type="match status" value="1"/>
</dbReference>
<keyword evidence="9" id="KW-0539">Nucleus</keyword>
<evidence type="ECO:0000256" key="10">
    <source>
        <dbReference type="PROSITE-ProRule" id="PRU00723"/>
    </source>
</evidence>
<keyword evidence="11" id="KW-0175">Coiled coil</keyword>
<dbReference type="CDD" id="cd06145">
    <property type="entry name" value="REX1_like"/>
    <property type="match status" value="1"/>
</dbReference>
<evidence type="ECO:0000256" key="12">
    <source>
        <dbReference type="SAM" id="MobiDB-lite"/>
    </source>
</evidence>
<dbReference type="GO" id="GO:0004527">
    <property type="term" value="F:exonuclease activity"/>
    <property type="evidence" value="ECO:0007669"/>
    <property type="project" value="UniProtKB-KW"/>
</dbReference>
<dbReference type="GO" id="GO:0005634">
    <property type="term" value="C:nucleus"/>
    <property type="evidence" value="ECO:0007669"/>
    <property type="project" value="UniProtKB-SubCell"/>
</dbReference>
<dbReference type="SUPFAM" id="SSF90229">
    <property type="entry name" value="CCCH zinc finger"/>
    <property type="match status" value="1"/>
</dbReference>
<dbReference type="Gene3D" id="3.30.420.10">
    <property type="entry name" value="Ribonuclease H-like superfamily/Ribonuclease H"/>
    <property type="match status" value="1"/>
</dbReference>
<evidence type="ECO:0000259" key="13">
    <source>
        <dbReference type="PROSITE" id="PS50103"/>
    </source>
</evidence>
<feature type="compositionally biased region" description="Acidic residues" evidence="12">
    <location>
        <begin position="240"/>
        <end position="250"/>
    </location>
</feature>
<keyword evidence="8" id="KW-0269">Exonuclease</keyword>
<feature type="region of interest" description="Disordered" evidence="12">
    <location>
        <begin position="169"/>
        <end position="250"/>
    </location>
</feature>
<dbReference type="InterPro" id="IPR036397">
    <property type="entry name" value="RNaseH_sf"/>
</dbReference>
<comment type="similarity">
    <text evidence="2">Belongs to the REXO1/REXO3 family.</text>
</comment>
<evidence type="ECO:0000256" key="3">
    <source>
        <dbReference type="ARBA" id="ARBA00022722"/>
    </source>
</evidence>
<protein>
    <recommendedName>
        <fullName evidence="13">C3H1-type domain-containing protein</fullName>
    </recommendedName>
</protein>
<dbReference type="PROSITE" id="PS51257">
    <property type="entry name" value="PROKAR_LIPOPROTEIN"/>
    <property type="match status" value="1"/>
</dbReference>
<dbReference type="GO" id="GO:0008270">
    <property type="term" value="F:zinc ion binding"/>
    <property type="evidence" value="ECO:0007669"/>
    <property type="project" value="UniProtKB-KW"/>
</dbReference>
<sequence length="683" mass="73437">MAEVDNKKRYILFSKEDGRPDSEKPCAFFASAAGCRNGAKCKFLHGVPEVKATKRAESVNAVREDEPKEKKAKKEKKEKKPEPIQAPAPVPVYRQPATIVAPAAPKVAAAPKATPVPQTNANDKIVQDLQRQLLEQQKLLEAQMKMLQQQQQQQQVAVVPAAAPTPVAAAKVEARKENKRKQSTAVAPAAAPMPNKSPKTTSSTGVTLHQVYQPQQAAPQTSLSARASATFANNVSHESSDDETDSGDDENDFLFGAVNHVLSTGLQSSNNTTPHKQEALPATSPFVSNHEAVKALHTSNSNHALHGSAKKNIFAAPKTPTHTAATASTPAAAPAPVRAPVVPFDPSAVNLDSLAWQQLVVATQGHQRFAVNYGYPENDPAWVQAKPYGAWCAQKNLPRVLSMDCEMCETTDPVTGIKCENALVRFSVVDCTDNGNVLIDALVSPGLPITDCRTHIHGITEEQLVGVTWTLRHAQAALLNLCSDRTIFVGHSLHKDLFALKFRHQNVVDTAYLFALEGEPGAAPSLRDVSEQILGTRLSDTHDSVEDARASMYAAAVLLTRGPQPTIVRKTGVASSRAAAGGSSSAPAGFSLLVHRIPDYCTEQHVQEMIVAHAQVLPTKILPITRGSGESSVPSGKTTIFFSSQVHCDLAFDSIAGPNRPDKQNRSQKRVYFKGGGYICVRK</sequence>
<dbReference type="InterPro" id="IPR047021">
    <property type="entry name" value="REXO1/3/4-like"/>
</dbReference>
<keyword evidence="3" id="KW-0540">Nuclease</keyword>
<evidence type="ECO:0000256" key="6">
    <source>
        <dbReference type="ARBA" id="ARBA00022801"/>
    </source>
</evidence>
<dbReference type="EMBL" id="HBIC01044609">
    <property type="protein sequence ID" value="CAE0294008.1"/>
    <property type="molecule type" value="Transcribed_RNA"/>
</dbReference>
<name>A0A7S3HFH7_9STRA</name>
<keyword evidence="7 10" id="KW-0862">Zinc</keyword>
<evidence type="ECO:0000313" key="14">
    <source>
        <dbReference type="EMBL" id="CAE0294008.1"/>
    </source>
</evidence>
<reference evidence="14" key="1">
    <citation type="submission" date="2021-01" db="EMBL/GenBank/DDBJ databases">
        <authorList>
            <person name="Corre E."/>
            <person name="Pelletier E."/>
            <person name="Niang G."/>
            <person name="Scheremetjew M."/>
            <person name="Finn R."/>
            <person name="Kale V."/>
            <person name="Holt S."/>
            <person name="Cochrane G."/>
            <person name="Meng A."/>
            <person name="Brown T."/>
            <person name="Cohen L."/>
        </authorList>
    </citation>
    <scope>NUCLEOTIDE SEQUENCE</scope>
    <source>
        <strain evidence="14">CCAP 955/1</strain>
    </source>
</reference>
<accession>A0A7S3HFH7</accession>
<dbReference type="InterPro" id="IPR036855">
    <property type="entry name" value="Znf_CCCH_sf"/>
</dbReference>
<dbReference type="AlphaFoldDB" id="A0A7S3HFH7"/>
<feature type="region of interest" description="Disordered" evidence="12">
    <location>
        <begin position="53"/>
        <end position="91"/>
    </location>
</feature>
<feature type="compositionally biased region" description="Basic and acidic residues" evidence="12">
    <location>
        <begin position="53"/>
        <end position="69"/>
    </location>
</feature>
<gene>
    <name evidence="14" type="ORF">SELO1098_LOCUS22860</name>
</gene>
<feature type="domain" description="C3H1-type" evidence="13">
    <location>
        <begin position="20"/>
        <end position="48"/>
    </location>
</feature>
<keyword evidence="6" id="KW-0378">Hydrolase</keyword>
<evidence type="ECO:0000256" key="1">
    <source>
        <dbReference type="ARBA" id="ARBA00004123"/>
    </source>
</evidence>
<dbReference type="GO" id="GO:0003676">
    <property type="term" value="F:nucleic acid binding"/>
    <property type="evidence" value="ECO:0007669"/>
    <property type="project" value="InterPro"/>
</dbReference>
<feature type="compositionally biased region" description="Polar residues" evidence="12">
    <location>
        <begin position="197"/>
        <end position="237"/>
    </location>
</feature>
<feature type="zinc finger region" description="C3H1-type" evidence="10">
    <location>
        <begin position="20"/>
        <end position="48"/>
    </location>
</feature>
<dbReference type="InterPro" id="IPR013520">
    <property type="entry name" value="Ribonucl_H"/>
</dbReference>
<dbReference type="InterPro" id="IPR034922">
    <property type="entry name" value="REX1-like_exo"/>
</dbReference>
<evidence type="ECO:0000256" key="8">
    <source>
        <dbReference type="ARBA" id="ARBA00022839"/>
    </source>
</evidence>
<feature type="coiled-coil region" evidence="11">
    <location>
        <begin position="126"/>
        <end position="153"/>
    </location>
</feature>
<evidence type="ECO:0000256" key="4">
    <source>
        <dbReference type="ARBA" id="ARBA00022723"/>
    </source>
</evidence>